<accession>A0ABT9RZY3</accession>
<dbReference type="EMBL" id="JAUSRE010000039">
    <property type="protein sequence ID" value="MDP9890810.1"/>
    <property type="molecule type" value="Genomic_DNA"/>
</dbReference>
<comment type="caution">
    <text evidence="2">The sequence shown here is derived from an EMBL/GenBank/DDBJ whole genome shotgun (WGS) entry which is preliminary data.</text>
</comment>
<dbReference type="Pfam" id="PF03457">
    <property type="entry name" value="HA"/>
    <property type="match status" value="1"/>
</dbReference>
<proteinExistence type="predicted"/>
<organism evidence="2 3">
    <name type="scientific">Pseudarthrobacter enclensis</name>
    <dbReference type="NCBI Taxonomy" id="993070"/>
    <lineage>
        <taxon>Bacteria</taxon>
        <taxon>Bacillati</taxon>
        <taxon>Actinomycetota</taxon>
        <taxon>Actinomycetes</taxon>
        <taxon>Micrococcales</taxon>
        <taxon>Micrococcaceae</taxon>
        <taxon>Pseudarthrobacter</taxon>
    </lineage>
</organism>
<dbReference type="InterPro" id="IPR005114">
    <property type="entry name" value="Helicase_assoc"/>
</dbReference>
<dbReference type="Proteomes" id="UP001226577">
    <property type="component" value="Unassembled WGS sequence"/>
</dbReference>
<gene>
    <name evidence="2" type="ORF">J2X98_004425</name>
</gene>
<feature type="domain" description="Helicase-associated" evidence="1">
    <location>
        <begin position="67"/>
        <end position="127"/>
    </location>
</feature>
<name>A0ABT9RZY3_9MICC</name>
<evidence type="ECO:0000259" key="1">
    <source>
        <dbReference type="Pfam" id="PF03457"/>
    </source>
</evidence>
<dbReference type="RefSeq" id="WP_307312481.1">
    <property type="nucleotide sequence ID" value="NZ_JAUSRE010000039.1"/>
</dbReference>
<reference evidence="2 3" key="1">
    <citation type="submission" date="2023-07" db="EMBL/GenBank/DDBJ databases">
        <title>Sorghum-associated microbial communities from plants grown in Nebraska, USA.</title>
        <authorList>
            <person name="Schachtman D."/>
        </authorList>
    </citation>
    <scope>NUCLEOTIDE SEQUENCE [LARGE SCALE GENOMIC DNA]</scope>
    <source>
        <strain evidence="2 3">CC222</strain>
    </source>
</reference>
<evidence type="ECO:0000313" key="3">
    <source>
        <dbReference type="Proteomes" id="UP001226577"/>
    </source>
</evidence>
<evidence type="ECO:0000313" key="2">
    <source>
        <dbReference type="EMBL" id="MDP9890810.1"/>
    </source>
</evidence>
<keyword evidence="3" id="KW-1185">Reference proteome</keyword>
<protein>
    <recommendedName>
        <fullName evidence="1">Helicase-associated domain-containing protein</fullName>
    </recommendedName>
</protein>
<dbReference type="Gene3D" id="6.10.140.530">
    <property type="match status" value="1"/>
</dbReference>
<sequence length="144" mass="16332">MAQLIAMVQESGRYPSTKADDNTERALAAWLNRRRKDAREGRLLPVFRDGLSAMPGLQDLRRVASDEARWQERLAALEAYRGSGQDWPRHKATIEGLEHELGVWLHTQRYKARRGELAPAKKAALNARVPGWRSGRLRGRKPPG</sequence>